<reference evidence="1 2" key="1">
    <citation type="submission" date="2016-10" db="EMBL/GenBank/DDBJ databases">
        <authorList>
            <person name="de Groot N.N."/>
        </authorList>
    </citation>
    <scope>NUCLEOTIDE SEQUENCE [LARGE SCALE GENOMIC DNA]</scope>
    <source>
        <strain evidence="1 2">743A</strain>
    </source>
</reference>
<dbReference type="OrthoDB" id="1099027at2"/>
<evidence type="ECO:0000313" key="1">
    <source>
        <dbReference type="EMBL" id="SFR64779.1"/>
    </source>
</evidence>
<accession>A0A1I6IDT1</accession>
<sequence>MANTATYKIGNIEKGNIMFWSVCTQCGSHGVVTLKDDQQTYFTAKKDTDDWNLQSLAQAYAIYQGGDNLRLEVEVTYPNADIEQSINSYNITDPSSNIVGYGYNYCIEDSTDNDYNDYYIDLVAWRKKG</sequence>
<dbReference type="AlphaFoldDB" id="A0A1I6IDT1"/>
<protein>
    <submittedName>
        <fullName evidence="1">Uncharacterized protein</fullName>
    </submittedName>
</protein>
<keyword evidence="2" id="KW-1185">Reference proteome</keyword>
<gene>
    <name evidence="1" type="ORF">SAMN05661086_00729</name>
</gene>
<dbReference type="STRING" id="37658.SAMN05661086_00729"/>
<name>A0A1I6IDT1_9FIRM</name>
<dbReference type="EMBL" id="FOYZ01000002">
    <property type="protein sequence ID" value="SFR64779.1"/>
    <property type="molecule type" value="Genomic_DNA"/>
</dbReference>
<organism evidence="1 2">
    <name type="scientific">Anaeromicropila populeti</name>
    <dbReference type="NCBI Taxonomy" id="37658"/>
    <lineage>
        <taxon>Bacteria</taxon>
        <taxon>Bacillati</taxon>
        <taxon>Bacillota</taxon>
        <taxon>Clostridia</taxon>
        <taxon>Lachnospirales</taxon>
        <taxon>Lachnospiraceae</taxon>
        <taxon>Anaeromicropila</taxon>
    </lineage>
</organism>
<dbReference type="RefSeq" id="WP_092559336.1">
    <property type="nucleotide sequence ID" value="NZ_FOYZ01000002.1"/>
</dbReference>
<evidence type="ECO:0000313" key="2">
    <source>
        <dbReference type="Proteomes" id="UP000199659"/>
    </source>
</evidence>
<dbReference type="Proteomes" id="UP000199659">
    <property type="component" value="Unassembled WGS sequence"/>
</dbReference>
<proteinExistence type="predicted"/>